<dbReference type="Gene3D" id="3.90.1200.10">
    <property type="match status" value="1"/>
</dbReference>
<dbReference type="Pfam" id="PF02958">
    <property type="entry name" value="EcKL"/>
    <property type="match status" value="1"/>
</dbReference>
<dbReference type="SMART" id="SM00587">
    <property type="entry name" value="CHK"/>
    <property type="match status" value="1"/>
</dbReference>
<dbReference type="AlphaFoldDB" id="A0A336MVX7"/>
<dbReference type="InterPro" id="IPR004119">
    <property type="entry name" value="EcKL"/>
</dbReference>
<accession>A0A336MVX7</accession>
<feature type="domain" description="CHK kinase-like" evidence="1">
    <location>
        <begin position="133"/>
        <end position="324"/>
    </location>
</feature>
<proteinExistence type="predicted"/>
<name>A0A336MVX7_CULSO</name>
<dbReference type="PANTHER" id="PTHR11012">
    <property type="entry name" value="PROTEIN KINASE-LIKE DOMAIN-CONTAINING"/>
    <property type="match status" value="1"/>
</dbReference>
<dbReference type="SUPFAM" id="SSF56112">
    <property type="entry name" value="Protein kinase-like (PK-like)"/>
    <property type="match status" value="1"/>
</dbReference>
<dbReference type="PANTHER" id="PTHR11012:SF56">
    <property type="entry name" value="CHK KINASE-LIKE DOMAIN-CONTAINING PROTEIN-RELATED"/>
    <property type="match status" value="1"/>
</dbReference>
<dbReference type="OMA" id="PYARSSM"/>
<dbReference type="VEuPathDB" id="VectorBase:CSON006213"/>
<protein>
    <submittedName>
        <fullName evidence="2">CSON006213 protein</fullName>
    </submittedName>
</protein>
<organism evidence="2">
    <name type="scientific">Culicoides sonorensis</name>
    <name type="common">Biting midge</name>
    <dbReference type="NCBI Taxonomy" id="179676"/>
    <lineage>
        <taxon>Eukaryota</taxon>
        <taxon>Metazoa</taxon>
        <taxon>Ecdysozoa</taxon>
        <taxon>Arthropoda</taxon>
        <taxon>Hexapoda</taxon>
        <taxon>Insecta</taxon>
        <taxon>Pterygota</taxon>
        <taxon>Neoptera</taxon>
        <taxon>Endopterygota</taxon>
        <taxon>Diptera</taxon>
        <taxon>Nematocera</taxon>
        <taxon>Chironomoidea</taxon>
        <taxon>Ceratopogonidae</taxon>
        <taxon>Ceratopogoninae</taxon>
        <taxon>Culicoides</taxon>
        <taxon>Monoculicoides</taxon>
    </lineage>
</organism>
<dbReference type="InterPro" id="IPR011009">
    <property type="entry name" value="Kinase-like_dom_sf"/>
</dbReference>
<sequence>MPIQNGDGTKFVNSLGLKGLMELHLSQEVQIKSYTVEPASHGNGHMTRSELNRVYINFSTATTKQDVFKVIAKVKPLKGTLIEEFNNSDAFEKETLMYTKVIPILKEHLQKYGVKLNFAPQLIHAIKSPTEVLFLEDLSNEGFSTESPSMGLNLEQSKFALEKLAFFHAASACLIEKSPELLAKFDKGTFHQDYQSKLHYFTEAFRYVVEHGKELGIDNATLVKLKQLPSVLTKKAIETYTDEKVQFKVLNHGDFYTSNILFKYGNNGKLTDCVFVDYQNCFVGSPVIDLIYFLTTSVAPEVLETYRNDLIYAYHDSLDVILTSLDYQGQKPTLLELQVDLLKKGALEVIFTLTAAPYLRSSDKKIAPAIIPSLYNDDINKDFKSIGITMLKENKEFLLSQLNRFSYLGLFEWGVVENKVRGIMGRFQQMSVK</sequence>
<dbReference type="EMBL" id="UFQT01002354">
    <property type="protein sequence ID" value="SSX33269.1"/>
    <property type="molecule type" value="Genomic_DNA"/>
</dbReference>
<gene>
    <name evidence="2" type="primary">CSON006213</name>
</gene>
<reference evidence="2" key="1">
    <citation type="submission" date="2018-07" db="EMBL/GenBank/DDBJ databases">
        <authorList>
            <person name="Quirk P.G."/>
            <person name="Krulwich T.A."/>
        </authorList>
    </citation>
    <scope>NUCLEOTIDE SEQUENCE</scope>
</reference>
<evidence type="ECO:0000259" key="1">
    <source>
        <dbReference type="SMART" id="SM00587"/>
    </source>
</evidence>
<dbReference type="InterPro" id="IPR015897">
    <property type="entry name" value="CHK_kinase-like"/>
</dbReference>
<evidence type="ECO:0000313" key="2">
    <source>
        <dbReference type="EMBL" id="SSX33269.1"/>
    </source>
</evidence>